<feature type="compositionally biased region" description="Polar residues" evidence="1">
    <location>
        <begin position="410"/>
        <end position="421"/>
    </location>
</feature>
<dbReference type="AlphaFoldDB" id="A0A0F4YGJ1"/>
<gene>
    <name evidence="4" type="ORF">T310_9662</name>
</gene>
<evidence type="ECO:0000256" key="3">
    <source>
        <dbReference type="SAM" id="SignalP"/>
    </source>
</evidence>
<keyword evidence="2" id="KW-1133">Transmembrane helix</keyword>
<keyword evidence="2" id="KW-0812">Transmembrane</keyword>
<feature type="chain" id="PRO_5002481704" description="GPI transamidase component PIG-S" evidence="3">
    <location>
        <begin position="26"/>
        <end position="421"/>
    </location>
</feature>
<evidence type="ECO:0000256" key="1">
    <source>
        <dbReference type="SAM" id="MobiDB-lite"/>
    </source>
</evidence>
<feature type="region of interest" description="Disordered" evidence="1">
    <location>
        <begin position="293"/>
        <end position="421"/>
    </location>
</feature>
<feature type="region of interest" description="Disordered" evidence="1">
    <location>
        <begin position="165"/>
        <end position="190"/>
    </location>
</feature>
<dbReference type="OrthoDB" id="5338512at2759"/>
<feature type="compositionally biased region" description="Polar residues" evidence="1">
    <location>
        <begin position="316"/>
        <end position="330"/>
    </location>
</feature>
<evidence type="ECO:0000313" key="4">
    <source>
        <dbReference type="EMBL" id="KKA16733.1"/>
    </source>
</evidence>
<dbReference type="STRING" id="1408163.A0A0F4YGJ1"/>
<feature type="compositionally biased region" description="Pro residues" evidence="1">
    <location>
        <begin position="331"/>
        <end position="342"/>
    </location>
</feature>
<keyword evidence="2" id="KW-0472">Membrane</keyword>
<feature type="transmembrane region" description="Helical" evidence="2">
    <location>
        <begin position="216"/>
        <end position="244"/>
    </location>
</feature>
<sequence>MARPMLITVLAIQLSLSYLPTTVTGSYVPFLDLLPRANADCPASYTSCGNSQLPPNFCCPTSTTCISLDNSSSAICCPSGSDCSFIKPITCDIQAQNATANPEAALKTTRLTDSLPKCGGSCCPFGYTCQDGSTCALIKDTSSEAPSSTQSSASSALSTSSTSASSASATSAPSAPSATSSTAAPTSTLSIVPSSTPTSFAGLAPNSTQITQTCPAFPVTAVVAGFFPGLVSGALAAAIITICLRRRKQTETSKQARLRRRSSGGTIIDISDPMPSDVQSTFRTDFLLRKGSSRYPDSVRSKSILRRTGTRVKSFFGSNPSPKLNGGSSDPSPPPPPVPVTPPQQIRPRQPSTESIKVYSPASMLASSNLRPGVPNTQPDRPNTTFSEVMEKVGFQNQRGEPYFRVTETPAPQSRSPLRNG</sequence>
<feature type="signal peptide" evidence="3">
    <location>
        <begin position="1"/>
        <end position="25"/>
    </location>
</feature>
<feature type="compositionally biased region" description="Low complexity" evidence="1">
    <location>
        <begin position="343"/>
        <end position="353"/>
    </location>
</feature>
<evidence type="ECO:0000256" key="2">
    <source>
        <dbReference type="SAM" id="Phobius"/>
    </source>
</evidence>
<keyword evidence="5" id="KW-1185">Reference proteome</keyword>
<dbReference type="Proteomes" id="UP000053958">
    <property type="component" value="Unassembled WGS sequence"/>
</dbReference>
<dbReference type="GeneID" id="25321594"/>
<feature type="compositionally biased region" description="Polar residues" evidence="1">
    <location>
        <begin position="365"/>
        <end position="387"/>
    </location>
</feature>
<proteinExistence type="predicted"/>
<evidence type="ECO:0008006" key="6">
    <source>
        <dbReference type="Google" id="ProtNLM"/>
    </source>
</evidence>
<evidence type="ECO:0000313" key="5">
    <source>
        <dbReference type="Proteomes" id="UP000053958"/>
    </source>
</evidence>
<organism evidence="4 5">
    <name type="scientific">Rasamsonia emersonii (strain ATCC 16479 / CBS 393.64 / IMI 116815)</name>
    <dbReference type="NCBI Taxonomy" id="1408163"/>
    <lineage>
        <taxon>Eukaryota</taxon>
        <taxon>Fungi</taxon>
        <taxon>Dikarya</taxon>
        <taxon>Ascomycota</taxon>
        <taxon>Pezizomycotina</taxon>
        <taxon>Eurotiomycetes</taxon>
        <taxon>Eurotiomycetidae</taxon>
        <taxon>Eurotiales</taxon>
        <taxon>Trichocomaceae</taxon>
        <taxon>Rasamsonia</taxon>
    </lineage>
</organism>
<keyword evidence="3" id="KW-0732">Signal</keyword>
<name>A0A0F4YGJ1_RASE3</name>
<accession>A0A0F4YGJ1</accession>
<dbReference type="EMBL" id="LASV01000739">
    <property type="protein sequence ID" value="KKA16733.1"/>
    <property type="molecule type" value="Genomic_DNA"/>
</dbReference>
<feature type="region of interest" description="Disordered" evidence="1">
    <location>
        <begin position="249"/>
        <end position="276"/>
    </location>
</feature>
<dbReference type="RefSeq" id="XP_013323345.1">
    <property type="nucleotide sequence ID" value="XM_013467891.1"/>
</dbReference>
<comment type="caution">
    <text evidence="4">The sequence shown here is derived from an EMBL/GenBank/DDBJ whole genome shotgun (WGS) entry which is preliminary data.</text>
</comment>
<reference evidence="4 5" key="1">
    <citation type="submission" date="2015-04" db="EMBL/GenBank/DDBJ databases">
        <authorList>
            <person name="Heijne W.H."/>
            <person name="Fedorova N.D."/>
            <person name="Nierman W.C."/>
            <person name="Vollebregt A.W."/>
            <person name="Zhao Z."/>
            <person name="Wu L."/>
            <person name="Kumar M."/>
            <person name="Stam H."/>
            <person name="van den Berg M.A."/>
            <person name="Pel H.J."/>
        </authorList>
    </citation>
    <scope>NUCLEOTIDE SEQUENCE [LARGE SCALE GENOMIC DNA]</scope>
    <source>
        <strain evidence="4 5">CBS 393.64</strain>
    </source>
</reference>
<protein>
    <recommendedName>
        <fullName evidence="6">GPI transamidase component PIG-S</fullName>
    </recommendedName>
</protein>